<evidence type="ECO:0000256" key="1">
    <source>
        <dbReference type="SAM" id="MobiDB-lite"/>
    </source>
</evidence>
<evidence type="ECO:0000313" key="2">
    <source>
        <dbReference type="EMBL" id="GJD99466.1"/>
    </source>
</evidence>
<dbReference type="Proteomes" id="UP001055153">
    <property type="component" value="Unassembled WGS sequence"/>
</dbReference>
<evidence type="ECO:0000313" key="3">
    <source>
        <dbReference type="Proteomes" id="UP001055153"/>
    </source>
</evidence>
<name>A0ABQ4S909_9HYPH</name>
<evidence type="ECO:0008006" key="4">
    <source>
        <dbReference type="Google" id="ProtNLM"/>
    </source>
</evidence>
<dbReference type="InterPro" id="IPR036249">
    <property type="entry name" value="Thioredoxin-like_sf"/>
</dbReference>
<reference evidence="2" key="1">
    <citation type="journal article" date="2021" name="Front. Microbiol.">
        <title>Comprehensive Comparative Genomics and Phenotyping of Methylobacterium Species.</title>
        <authorList>
            <person name="Alessa O."/>
            <person name="Ogura Y."/>
            <person name="Fujitani Y."/>
            <person name="Takami H."/>
            <person name="Hayashi T."/>
            <person name="Sahin N."/>
            <person name="Tani A."/>
        </authorList>
    </citation>
    <scope>NUCLEOTIDE SEQUENCE</scope>
    <source>
        <strain evidence="2">DSM 17168</strain>
    </source>
</reference>
<proteinExistence type="predicted"/>
<dbReference type="SUPFAM" id="SSF52833">
    <property type="entry name" value="Thioredoxin-like"/>
    <property type="match status" value="1"/>
</dbReference>
<organism evidence="2 3">
    <name type="scientific">Methylobacterium isbiliense</name>
    <dbReference type="NCBI Taxonomy" id="315478"/>
    <lineage>
        <taxon>Bacteria</taxon>
        <taxon>Pseudomonadati</taxon>
        <taxon>Pseudomonadota</taxon>
        <taxon>Alphaproteobacteria</taxon>
        <taxon>Hyphomicrobiales</taxon>
        <taxon>Methylobacteriaceae</taxon>
        <taxon>Methylobacterium</taxon>
    </lineage>
</organism>
<accession>A0ABQ4S909</accession>
<dbReference type="EMBL" id="BPQQ01000016">
    <property type="protein sequence ID" value="GJD99466.1"/>
    <property type="molecule type" value="Genomic_DNA"/>
</dbReference>
<feature type="region of interest" description="Disordered" evidence="1">
    <location>
        <begin position="86"/>
        <end position="105"/>
    </location>
</feature>
<keyword evidence="3" id="KW-1185">Reference proteome</keyword>
<reference evidence="2" key="2">
    <citation type="submission" date="2021-08" db="EMBL/GenBank/DDBJ databases">
        <authorList>
            <person name="Tani A."/>
            <person name="Ola A."/>
            <person name="Ogura Y."/>
            <person name="Katsura K."/>
            <person name="Hayashi T."/>
        </authorList>
    </citation>
    <scope>NUCLEOTIDE SEQUENCE</scope>
    <source>
        <strain evidence="2">DSM 17168</strain>
    </source>
</reference>
<gene>
    <name evidence="2" type="ORF">GMJLKIPL_1383</name>
</gene>
<sequence length="105" mass="11013">MSVTVFIPRDSVALGLGADRVARPLAKAAAARGLDLTIVRTGSRGMVWLEPMGEVATPQGRIAYGPVRPGDVESLLDAGLAEGGAHRLRVAPPTGRRASSRRIFP</sequence>
<dbReference type="CDD" id="cd03063">
    <property type="entry name" value="TRX_Fd_FDH_beta"/>
    <property type="match status" value="1"/>
</dbReference>
<protein>
    <recommendedName>
        <fullName evidence="4">Formate dehydrogenase</fullName>
    </recommendedName>
</protein>
<comment type="caution">
    <text evidence="2">The sequence shown here is derived from an EMBL/GenBank/DDBJ whole genome shotgun (WGS) entry which is preliminary data.</text>
</comment>